<evidence type="ECO:0000313" key="9">
    <source>
        <dbReference type="Proteomes" id="UP000326757"/>
    </source>
</evidence>
<keyword evidence="9" id="KW-1185">Reference proteome</keyword>
<comment type="subcellular location">
    <subcellularLocation>
        <location evidence="2">Cytoplasm</location>
    </subcellularLocation>
    <subcellularLocation>
        <location evidence="1">Nucleus</location>
    </subcellularLocation>
</comment>
<evidence type="ECO:0000256" key="2">
    <source>
        <dbReference type="ARBA" id="ARBA00004496"/>
    </source>
</evidence>
<dbReference type="GO" id="GO:0005634">
    <property type="term" value="C:nucleus"/>
    <property type="evidence" value="ECO:0007669"/>
    <property type="project" value="UniProtKB-SubCell"/>
</dbReference>
<dbReference type="AlphaFoldDB" id="A0A5N6KF15"/>
<gene>
    <name evidence="8" type="ORF">EYC80_003434</name>
</gene>
<dbReference type="GO" id="GO:0005737">
    <property type="term" value="C:cytoplasm"/>
    <property type="evidence" value="ECO:0007669"/>
    <property type="project" value="UniProtKB-SubCell"/>
</dbReference>
<evidence type="ECO:0000256" key="6">
    <source>
        <dbReference type="ARBA" id="ARBA00023242"/>
    </source>
</evidence>
<evidence type="ECO:0000259" key="7">
    <source>
        <dbReference type="Pfam" id="PF00881"/>
    </source>
</evidence>
<comment type="similarity">
    <text evidence="3">Belongs to the nitroreductase family.</text>
</comment>
<dbReference type="Gene3D" id="3.40.109.10">
    <property type="entry name" value="NADH Oxidase"/>
    <property type="match status" value="1"/>
</dbReference>
<dbReference type="GO" id="GO:0016491">
    <property type="term" value="F:oxidoreductase activity"/>
    <property type="evidence" value="ECO:0007669"/>
    <property type="project" value="UniProtKB-KW"/>
</dbReference>
<sequence length="309" mass="34996">MVSGLWSISCYIYVWSSRFEIRDSRFEIPHSTFHIPHSRLDFLLVEGGLVYGRYEYIRALLFSFFLFLSSHHHSCDSSQLQPIQRLTQLNSTHLISQSKRHIDSPTIMSPSTQFIELLKARRTIYGLEAKSPIPDSKIQEIVEQAILHVPSSFNSQSTRVVLLLKGEHEKLWNITEEVLKGVVPAEQFEGTAKRIGGFRNGYGTVLFFEDRSAVQKMQSAYATYAERFPGWATQSDAMTQYAIWVALEAEGLGANLQHYNPLIDAKVAAEWNIPADWELNAQLVFGTPLAPAGEKTFVPVEDRLKVFGA</sequence>
<organism evidence="8 9">
    <name type="scientific">Monilinia laxa</name>
    <name type="common">Brown rot fungus</name>
    <name type="synonym">Sclerotinia laxa</name>
    <dbReference type="NCBI Taxonomy" id="61186"/>
    <lineage>
        <taxon>Eukaryota</taxon>
        <taxon>Fungi</taxon>
        <taxon>Dikarya</taxon>
        <taxon>Ascomycota</taxon>
        <taxon>Pezizomycotina</taxon>
        <taxon>Leotiomycetes</taxon>
        <taxon>Helotiales</taxon>
        <taxon>Sclerotiniaceae</taxon>
        <taxon>Monilinia</taxon>
    </lineage>
</organism>
<evidence type="ECO:0000256" key="3">
    <source>
        <dbReference type="ARBA" id="ARBA00007118"/>
    </source>
</evidence>
<dbReference type="EMBL" id="VIGI01000004">
    <property type="protein sequence ID" value="KAB8301592.1"/>
    <property type="molecule type" value="Genomic_DNA"/>
</dbReference>
<dbReference type="FunFam" id="3.40.109.10:FF:000001">
    <property type="entry name" value="Nitroreductase family"/>
    <property type="match status" value="1"/>
</dbReference>
<dbReference type="InterPro" id="IPR029479">
    <property type="entry name" value="Nitroreductase"/>
</dbReference>
<evidence type="ECO:0000256" key="5">
    <source>
        <dbReference type="ARBA" id="ARBA00023002"/>
    </source>
</evidence>
<dbReference type="PANTHER" id="PTHR43035:SF1">
    <property type="entry name" value="FATTY ACID REPRESSION MUTANT PROTEIN 2-RELATED"/>
    <property type="match status" value="1"/>
</dbReference>
<dbReference type="Pfam" id="PF00881">
    <property type="entry name" value="Nitroreductase"/>
    <property type="match status" value="1"/>
</dbReference>
<protein>
    <recommendedName>
        <fullName evidence="7">Nitroreductase domain-containing protein</fullName>
    </recommendedName>
</protein>
<evidence type="ECO:0000256" key="4">
    <source>
        <dbReference type="ARBA" id="ARBA00022490"/>
    </source>
</evidence>
<reference evidence="8 9" key="1">
    <citation type="submission" date="2019-06" db="EMBL/GenBank/DDBJ databases">
        <title>Genome Sequence of the Brown Rot Fungal Pathogen Monilinia laxa.</title>
        <authorList>
            <person name="De Miccolis Angelini R.M."/>
            <person name="Landi L."/>
            <person name="Abate D."/>
            <person name="Pollastro S."/>
            <person name="Romanazzi G."/>
            <person name="Faretra F."/>
        </authorList>
    </citation>
    <scope>NUCLEOTIDE SEQUENCE [LARGE SCALE GENOMIC DNA]</scope>
    <source>
        <strain evidence="8 9">Mlax316</strain>
    </source>
</reference>
<accession>A0A5N6KF15</accession>
<proteinExistence type="inferred from homology"/>
<feature type="domain" description="Nitroreductase" evidence="7">
    <location>
        <begin position="118"/>
        <end position="286"/>
    </location>
</feature>
<dbReference type="Proteomes" id="UP000326757">
    <property type="component" value="Unassembled WGS sequence"/>
</dbReference>
<comment type="caution">
    <text evidence="8">The sequence shown here is derived from an EMBL/GenBank/DDBJ whole genome shotgun (WGS) entry which is preliminary data.</text>
</comment>
<dbReference type="GO" id="GO:0034599">
    <property type="term" value="P:cellular response to oxidative stress"/>
    <property type="evidence" value="ECO:0007669"/>
    <property type="project" value="InterPro"/>
</dbReference>
<dbReference type="InterPro" id="IPR033877">
    <property type="entry name" value="Frm2/Hbn1"/>
</dbReference>
<dbReference type="OrthoDB" id="2138173at2759"/>
<dbReference type="SUPFAM" id="SSF55469">
    <property type="entry name" value="FMN-dependent nitroreductase-like"/>
    <property type="match status" value="1"/>
</dbReference>
<evidence type="ECO:0000256" key="1">
    <source>
        <dbReference type="ARBA" id="ARBA00004123"/>
    </source>
</evidence>
<keyword evidence="5" id="KW-0560">Oxidoreductase</keyword>
<keyword evidence="4" id="KW-0963">Cytoplasm</keyword>
<evidence type="ECO:0000313" key="8">
    <source>
        <dbReference type="EMBL" id="KAB8301592.1"/>
    </source>
</evidence>
<keyword evidence="6" id="KW-0539">Nucleus</keyword>
<dbReference type="InterPro" id="IPR000415">
    <property type="entry name" value="Nitroreductase-like"/>
</dbReference>
<dbReference type="CDD" id="cd02140">
    <property type="entry name" value="Frm2-like"/>
    <property type="match status" value="1"/>
</dbReference>
<name>A0A5N6KF15_MONLA</name>
<dbReference type="PANTHER" id="PTHR43035">
    <property type="entry name" value="FATTY ACID REPRESSION MUTANT PROTEIN 2-RELATED"/>
    <property type="match status" value="1"/>
</dbReference>